<dbReference type="Proteomes" id="UP000677228">
    <property type="component" value="Unassembled WGS sequence"/>
</dbReference>
<sequence>MCMAHSLAWASVERHFILFQKPSKKSLKRQLLKFLLSYLTNIMLTSVFIVLPQCSYIPCIACFNYHPKLVILWCCYSFFIPFAIMIMATFILIYRLYSKQNSLHIRQWKPLKNLTIQIIIYVLWFCITYCPSPLYRVLKTFDPKRYKSSFMSNILVLFTYAGIQTYPILTHILLKSKHRPRKRTTFTNELPILIEKLSGLGVFSLTTHKFCTVVHSHAAPLPHPDRDTILYIVNDNTPSPASLAHFIEIYIFAYSGIFSCIVNENTLSPTNPFENMFSNPYQGYWKQSHQQWPSTDPIVSLYCSVASNYLEKGNLGLSLEYAHSITELRHQWKQDNTGVNDEYIPMLDFVYYGVYSKKFI</sequence>
<dbReference type="EMBL" id="CAJOBA010006449">
    <property type="protein sequence ID" value="CAF3773183.1"/>
    <property type="molecule type" value="Genomic_DNA"/>
</dbReference>
<keyword evidence="2 5" id="KW-0812">Transmembrane</keyword>
<evidence type="ECO:0000313" key="9">
    <source>
        <dbReference type="Proteomes" id="UP000677228"/>
    </source>
</evidence>
<evidence type="ECO:0000313" key="8">
    <source>
        <dbReference type="EMBL" id="CAF3773183.1"/>
    </source>
</evidence>
<evidence type="ECO:0000313" key="7">
    <source>
        <dbReference type="EMBL" id="CAF1003823.1"/>
    </source>
</evidence>
<dbReference type="Proteomes" id="UP000682733">
    <property type="component" value="Unassembled WGS sequence"/>
</dbReference>
<name>A0A8S2DYZ4_9BILA</name>
<feature type="domain" description="G-protein coupled receptors family 1 profile" evidence="6">
    <location>
        <begin position="1"/>
        <end position="170"/>
    </location>
</feature>
<evidence type="ECO:0000256" key="2">
    <source>
        <dbReference type="ARBA" id="ARBA00022692"/>
    </source>
</evidence>
<feature type="transmembrane region" description="Helical" evidence="5">
    <location>
        <begin position="70"/>
        <end position="97"/>
    </location>
</feature>
<evidence type="ECO:0000256" key="3">
    <source>
        <dbReference type="ARBA" id="ARBA00022989"/>
    </source>
</evidence>
<evidence type="ECO:0000259" key="6">
    <source>
        <dbReference type="PROSITE" id="PS50262"/>
    </source>
</evidence>
<gene>
    <name evidence="7" type="ORF">OVA965_LOCUS14697</name>
    <name evidence="8" type="ORF">TMI583_LOCUS14703</name>
</gene>
<dbReference type="GO" id="GO:0016020">
    <property type="term" value="C:membrane"/>
    <property type="evidence" value="ECO:0007669"/>
    <property type="project" value="UniProtKB-SubCell"/>
</dbReference>
<proteinExistence type="predicted"/>
<feature type="transmembrane region" description="Helical" evidence="5">
    <location>
        <begin position="150"/>
        <end position="174"/>
    </location>
</feature>
<evidence type="ECO:0000256" key="4">
    <source>
        <dbReference type="ARBA" id="ARBA00023136"/>
    </source>
</evidence>
<comment type="caution">
    <text evidence="7">The sequence shown here is derived from an EMBL/GenBank/DDBJ whole genome shotgun (WGS) entry which is preliminary data.</text>
</comment>
<keyword evidence="4 5" id="KW-0472">Membrane</keyword>
<feature type="transmembrane region" description="Helical" evidence="5">
    <location>
        <begin position="118"/>
        <end position="138"/>
    </location>
</feature>
<dbReference type="InterPro" id="IPR017452">
    <property type="entry name" value="GPCR_Rhodpsn_7TM"/>
</dbReference>
<accession>A0A8S2DYZ4</accession>
<protein>
    <recommendedName>
        <fullName evidence="6">G-protein coupled receptors family 1 profile domain-containing protein</fullName>
    </recommendedName>
</protein>
<comment type="subcellular location">
    <subcellularLocation>
        <location evidence="1">Membrane</location>
    </subcellularLocation>
</comment>
<feature type="transmembrane region" description="Helical" evidence="5">
    <location>
        <begin position="31"/>
        <end position="50"/>
    </location>
</feature>
<dbReference type="EMBL" id="CAJNOK010006440">
    <property type="protein sequence ID" value="CAF1003823.1"/>
    <property type="molecule type" value="Genomic_DNA"/>
</dbReference>
<dbReference type="AlphaFoldDB" id="A0A8S2DYZ4"/>
<dbReference type="SUPFAM" id="SSF81321">
    <property type="entry name" value="Family A G protein-coupled receptor-like"/>
    <property type="match status" value="1"/>
</dbReference>
<organism evidence="7 9">
    <name type="scientific">Didymodactylos carnosus</name>
    <dbReference type="NCBI Taxonomy" id="1234261"/>
    <lineage>
        <taxon>Eukaryota</taxon>
        <taxon>Metazoa</taxon>
        <taxon>Spiralia</taxon>
        <taxon>Gnathifera</taxon>
        <taxon>Rotifera</taxon>
        <taxon>Eurotatoria</taxon>
        <taxon>Bdelloidea</taxon>
        <taxon>Philodinida</taxon>
        <taxon>Philodinidae</taxon>
        <taxon>Didymodactylos</taxon>
    </lineage>
</organism>
<evidence type="ECO:0000256" key="5">
    <source>
        <dbReference type="SAM" id="Phobius"/>
    </source>
</evidence>
<reference evidence="7" key="1">
    <citation type="submission" date="2021-02" db="EMBL/GenBank/DDBJ databases">
        <authorList>
            <person name="Nowell W R."/>
        </authorList>
    </citation>
    <scope>NUCLEOTIDE SEQUENCE</scope>
</reference>
<dbReference type="PROSITE" id="PS50262">
    <property type="entry name" value="G_PROTEIN_RECEP_F1_2"/>
    <property type="match status" value="1"/>
</dbReference>
<keyword evidence="3 5" id="KW-1133">Transmembrane helix</keyword>
<dbReference type="Gene3D" id="1.20.1070.10">
    <property type="entry name" value="Rhodopsin 7-helix transmembrane proteins"/>
    <property type="match status" value="1"/>
</dbReference>
<evidence type="ECO:0000256" key="1">
    <source>
        <dbReference type="ARBA" id="ARBA00004370"/>
    </source>
</evidence>